<evidence type="ECO:0000313" key="1">
    <source>
        <dbReference type="EMBL" id="QTC44837.1"/>
    </source>
</evidence>
<accession>A0A8A4K3H3</accession>
<reference evidence="1" key="1">
    <citation type="submission" date="2020-07" db="EMBL/GenBank/DDBJ databases">
        <title>Genome Sequences for Panteoa spp. that cause Center Rot in Onions.</title>
        <authorList>
            <person name="Asselin J.A."/>
            <person name="Helmann T."/>
            <person name="Beer S."/>
            <person name="Stodghill P."/>
        </authorList>
    </citation>
    <scope>NUCLEOTIDE SEQUENCE</scope>
    <source>
        <strain evidence="1">OC5a</strain>
    </source>
</reference>
<protein>
    <submittedName>
        <fullName evidence="1">Uncharacterized protein</fullName>
    </submittedName>
</protein>
<gene>
    <name evidence="1" type="ORF">H0Z12_13970</name>
</gene>
<dbReference type="AlphaFoldDB" id="A0A8A4K3H3"/>
<proteinExistence type="predicted"/>
<dbReference type="EMBL" id="CP059084">
    <property type="protein sequence ID" value="QTC44837.1"/>
    <property type="molecule type" value="Genomic_DNA"/>
</dbReference>
<dbReference type="Gene3D" id="3.40.190.10">
    <property type="entry name" value="Periplasmic binding protein-like II"/>
    <property type="match status" value="2"/>
</dbReference>
<dbReference type="Proteomes" id="UP000663901">
    <property type="component" value="Chromosome"/>
</dbReference>
<dbReference type="RefSeq" id="WP_110287061.1">
    <property type="nucleotide sequence ID" value="NZ_CP059084.1"/>
</dbReference>
<organism evidence="1 2">
    <name type="scientific">Pantoea ananas</name>
    <name type="common">Erwinia uredovora</name>
    <dbReference type="NCBI Taxonomy" id="553"/>
    <lineage>
        <taxon>Bacteria</taxon>
        <taxon>Pseudomonadati</taxon>
        <taxon>Pseudomonadota</taxon>
        <taxon>Gammaproteobacteria</taxon>
        <taxon>Enterobacterales</taxon>
        <taxon>Erwiniaceae</taxon>
        <taxon>Pantoea</taxon>
    </lineage>
</organism>
<name>A0A8A4K3H3_PANAN</name>
<evidence type="ECO:0000313" key="2">
    <source>
        <dbReference type="Proteomes" id="UP000663901"/>
    </source>
</evidence>
<sequence>MGIARVTASLRNLQRHGVLYLQLQGEAPDLETGLAWNQQNISSALKRLIDSASGWVADGH</sequence>